<evidence type="ECO:0000313" key="1">
    <source>
        <dbReference type="EMBL" id="TFK51033.1"/>
    </source>
</evidence>
<organism evidence="1 2">
    <name type="scientific">Heliocybe sulcata</name>
    <dbReference type="NCBI Taxonomy" id="5364"/>
    <lineage>
        <taxon>Eukaryota</taxon>
        <taxon>Fungi</taxon>
        <taxon>Dikarya</taxon>
        <taxon>Basidiomycota</taxon>
        <taxon>Agaricomycotina</taxon>
        <taxon>Agaricomycetes</taxon>
        <taxon>Gloeophyllales</taxon>
        <taxon>Gloeophyllaceae</taxon>
        <taxon>Heliocybe</taxon>
    </lineage>
</organism>
<evidence type="ECO:0000313" key="2">
    <source>
        <dbReference type="Proteomes" id="UP000305948"/>
    </source>
</evidence>
<dbReference type="EMBL" id="ML213512">
    <property type="protein sequence ID" value="TFK51033.1"/>
    <property type="molecule type" value="Genomic_DNA"/>
</dbReference>
<accession>A0A5C3N1G9</accession>
<dbReference type="AlphaFoldDB" id="A0A5C3N1G9"/>
<name>A0A5C3N1G9_9AGAM</name>
<sequence length="192" mass="20924">MSATSGMSLACTERLLFDEPGRLGVSGSSSNVPLTFGTAALLPIEDASAGSTGNPSGRIHVWSTGFGGEAMRPEGTLSSKTAACRRKKKKEYHNLEELNLSTQTKESNLQWDVSFFADSDQAMHVQRALKWANKQLGDSGQPGVKYFFCFDPFRDRAYRPPRPLLAGLPNFSTKRSGKTLAGISAIVCWIHH</sequence>
<protein>
    <submittedName>
        <fullName evidence="1">Uncharacterized protein</fullName>
    </submittedName>
</protein>
<proteinExistence type="predicted"/>
<reference evidence="1 2" key="1">
    <citation type="journal article" date="2019" name="Nat. Ecol. Evol.">
        <title>Megaphylogeny resolves global patterns of mushroom evolution.</title>
        <authorList>
            <person name="Varga T."/>
            <person name="Krizsan K."/>
            <person name="Foldi C."/>
            <person name="Dima B."/>
            <person name="Sanchez-Garcia M."/>
            <person name="Sanchez-Ramirez S."/>
            <person name="Szollosi G.J."/>
            <person name="Szarkandi J.G."/>
            <person name="Papp V."/>
            <person name="Albert L."/>
            <person name="Andreopoulos W."/>
            <person name="Angelini C."/>
            <person name="Antonin V."/>
            <person name="Barry K.W."/>
            <person name="Bougher N.L."/>
            <person name="Buchanan P."/>
            <person name="Buyck B."/>
            <person name="Bense V."/>
            <person name="Catcheside P."/>
            <person name="Chovatia M."/>
            <person name="Cooper J."/>
            <person name="Damon W."/>
            <person name="Desjardin D."/>
            <person name="Finy P."/>
            <person name="Geml J."/>
            <person name="Haridas S."/>
            <person name="Hughes K."/>
            <person name="Justo A."/>
            <person name="Karasinski D."/>
            <person name="Kautmanova I."/>
            <person name="Kiss B."/>
            <person name="Kocsube S."/>
            <person name="Kotiranta H."/>
            <person name="LaButti K.M."/>
            <person name="Lechner B.E."/>
            <person name="Liimatainen K."/>
            <person name="Lipzen A."/>
            <person name="Lukacs Z."/>
            <person name="Mihaltcheva S."/>
            <person name="Morgado L.N."/>
            <person name="Niskanen T."/>
            <person name="Noordeloos M.E."/>
            <person name="Ohm R.A."/>
            <person name="Ortiz-Santana B."/>
            <person name="Ovrebo C."/>
            <person name="Racz N."/>
            <person name="Riley R."/>
            <person name="Savchenko A."/>
            <person name="Shiryaev A."/>
            <person name="Soop K."/>
            <person name="Spirin V."/>
            <person name="Szebenyi C."/>
            <person name="Tomsovsky M."/>
            <person name="Tulloss R.E."/>
            <person name="Uehling J."/>
            <person name="Grigoriev I.V."/>
            <person name="Vagvolgyi C."/>
            <person name="Papp T."/>
            <person name="Martin F.M."/>
            <person name="Miettinen O."/>
            <person name="Hibbett D.S."/>
            <person name="Nagy L.G."/>
        </authorList>
    </citation>
    <scope>NUCLEOTIDE SEQUENCE [LARGE SCALE GENOMIC DNA]</scope>
    <source>
        <strain evidence="1 2">OMC1185</strain>
    </source>
</reference>
<dbReference type="Proteomes" id="UP000305948">
    <property type="component" value="Unassembled WGS sequence"/>
</dbReference>
<gene>
    <name evidence="1" type="ORF">OE88DRAFT_1645262</name>
</gene>
<keyword evidence="2" id="KW-1185">Reference proteome</keyword>